<dbReference type="Proteomes" id="UP000322025">
    <property type="component" value="Unassembled WGS sequence"/>
</dbReference>
<evidence type="ECO:0000313" key="4">
    <source>
        <dbReference type="Proteomes" id="UP000322025"/>
    </source>
</evidence>
<reference evidence="3" key="1">
    <citation type="submission" date="2019-07" db="EMBL/GenBank/DDBJ databases">
        <authorList>
            <person name="Wongkuna S."/>
            <person name="Scaria J."/>
        </authorList>
    </citation>
    <scope>NUCLEOTIDE SEQUENCE [LARGE SCALE GENOMIC DNA]</scope>
    <source>
        <strain evidence="3">SW178</strain>
    </source>
</reference>
<name>A0A5M9HX52_9FIRM</name>
<dbReference type="OrthoDB" id="9771505at2"/>
<gene>
    <name evidence="3" type="ORF">FNY66_08110</name>
</gene>
<dbReference type="InterPro" id="IPR004437">
    <property type="entry name" value="ParB/RepB/Spo0J"/>
</dbReference>
<evidence type="ECO:0000259" key="2">
    <source>
        <dbReference type="SMART" id="SM00470"/>
    </source>
</evidence>
<dbReference type="Gene3D" id="1.10.10.2830">
    <property type="match status" value="1"/>
</dbReference>
<dbReference type="CDD" id="cd16407">
    <property type="entry name" value="ParB_N_like"/>
    <property type="match status" value="1"/>
</dbReference>
<evidence type="ECO:0000256" key="1">
    <source>
        <dbReference type="ARBA" id="ARBA00006295"/>
    </source>
</evidence>
<dbReference type="GO" id="GO:0005694">
    <property type="term" value="C:chromosome"/>
    <property type="evidence" value="ECO:0007669"/>
    <property type="project" value="TreeGrafter"/>
</dbReference>
<proteinExistence type="inferred from homology"/>
<dbReference type="InterPro" id="IPR003115">
    <property type="entry name" value="ParB_N"/>
</dbReference>
<accession>A0A5M9HX52</accession>
<dbReference type="PANTHER" id="PTHR33375">
    <property type="entry name" value="CHROMOSOME-PARTITIONING PROTEIN PARB-RELATED"/>
    <property type="match status" value="1"/>
</dbReference>
<dbReference type="SUPFAM" id="SSF109709">
    <property type="entry name" value="KorB DNA-binding domain-like"/>
    <property type="match status" value="1"/>
</dbReference>
<dbReference type="SMART" id="SM00470">
    <property type="entry name" value="ParB"/>
    <property type="match status" value="1"/>
</dbReference>
<dbReference type="Pfam" id="PF02195">
    <property type="entry name" value="ParB_N"/>
    <property type="match status" value="1"/>
</dbReference>
<feature type="domain" description="ParB-like N-terminal" evidence="2">
    <location>
        <begin position="32"/>
        <end position="122"/>
    </location>
</feature>
<evidence type="ECO:0000313" key="3">
    <source>
        <dbReference type="EMBL" id="KAA8501554.1"/>
    </source>
</evidence>
<dbReference type="Gene3D" id="3.90.1530.30">
    <property type="match status" value="1"/>
</dbReference>
<dbReference type="RefSeq" id="WP_150310801.1">
    <property type="nucleotide sequence ID" value="NZ_VMSO01000008.1"/>
</dbReference>
<protein>
    <submittedName>
        <fullName evidence="3">ParB/RepB/Spo0J family partition protein</fullName>
    </submittedName>
</protein>
<dbReference type="SUPFAM" id="SSF110849">
    <property type="entry name" value="ParB/Sulfiredoxin"/>
    <property type="match status" value="1"/>
</dbReference>
<comment type="similarity">
    <text evidence="1">Belongs to the ParB family.</text>
</comment>
<dbReference type="InterPro" id="IPR036086">
    <property type="entry name" value="ParB/Sulfiredoxin_sf"/>
</dbReference>
<dbReference type="AlphaFoldDB" id="A0A5M9HX52"/>
<dbReference type="PANTHER" id="PTHR33375:SF1">
    <property type="entry name" value="CHROMOSOME-PARTITIONING PROTEIN PARB-RELATED"/>
    <property type="match status" value="1"/>
</dbReference>
<dbReference type="NCBIfam" id="TIGR00180">
    <property type="entry name" value="parB_part"/>
    <property type="match status" value="1"/>
</dbReference>
<comment type="caution">
    <text evidence="3">The sequence shown here is derived from an EMBL/GenBank/DDBJ whole genome shotgun (WGS) entry which is preliminary data.</text>
</comment>
<sequence length="308" mass="35318">MPRKGVNVSLSSYDDIFSTEQSRTEAGQEHVQEIPLEELHPFEGHPFKVLDNEEMDKTVESVRTLGIVTPLIARPDPEGGYEIISGHRRHHAAELAGKETVPVIVREMDDDAAIILMVDANLQRENILPSERAFAYKMKLEAVKHQGERSDLTCRQVVDKLKAADIVGEKSGESGRQVQRYIRLTELIPQLLDMVDHKQLAFNPAVELSYLKKEEQEQFLEAMEYAQAAPSLSQAQRVKKLSQFGECTLDAMCDIMDEVKKGDLDRITIRNDVLKKYFPKSYTPKQMEDTIIRLLEQWQKKRQRSQER</sequence>
<keyword evidence="4" id="KW-1185">Reference proteome</keyword>
<dbReference type="EMBL" id="VMSO01000008">
    <property type="protein sequence ID" value="KAA8501554.1"/>
    <property type="molecule type" value="Genomic_DNA"/>
</dbReference>
<dbReference type="GO" id="GO:0007059">
    <property type="term" value="P:chromosome segregation"/>
    <property type="evidence" value="ECO:0007669"/>
    <property type="project" value="TreeGrafter"/>
</dbReference>
<dbReference type="GO" id="GO:0003677">
    <property type="term" value="F:DNA binding"/>
    <property type="evidence" value="ECO:0007669"/>
    <property type="project" value="InterPro"/>
</dbReference>
<dbReference type="InterPro" id="IPR050336">
    <property type="entry name" value="Chromosome_partition/occlusion"/>
</dbReference>
<organism evidence="3 4">
    <name type="scientific">Mediterraneibacter catenae</name>
    <dbReference type="NCBI Taxonomy" id="2594882"/>
    <lineage>
        <taxon>Bacteria</taxon>
        <taxon>Bacillati</taxon>
        <taxon>Bacillota</taxon>
        <taxon>Clostridia</taxon>
        <taxon>Lachnospirales</taxon>
        <taxon>Lachnospiraceae</taxon>
        <taxon>Mediterraneibacter</taxon>
    </lineage>
</organism>